<comment type="caution">
    <text evidence="1">The sequence shown here is derived from an EMBL/GenBank/DDBJ whole genome shotgun (WGS) entry which is preliminary data.</text>
</comment>
<accession>A0A0G0NND9</accession>
<reference evidence="1 2" key="1">
    <citation type="journal article" date="2015" name="Nature">
        <title>rRNA introns, odd ribosomes, and small enigmatic genomes across a large radiation of phyla.</title>
        <authorList>
            <person name="Brown C.T."/>
            <person name="Hug L.A."/>
            <person name="Thomas B.C."/>
            <person name="Sharon I."/>
            <person name="Castelle C.J."/>
            <person name="Singh A."/>
            <person name="Wilkins M.J."/>
            <person name="Williams K.H."/>
            <person name="Banfield J.F."/>
        </authorList>
    </citation>
    <scope>NUCLEOTIDE SEQUENCE [LARGE SCALE GENOMIC DNA]</scope>
</reference>
<proteinExistence type="predicted"/>
<name>A0A0G0NND9_9BACT</name>
<dbReference type="EMBL" id="LBVO01000053">
    <property type="protein sequence ID" value="KKQ87424.1"/>
    <property type="molecule type" value="Genomic_DNA"/>
</dbReference>
<dbReference type="Proteomes" id="UP000033934">
    <property type="component" value="Unassembled WGS sequence"/>
</dbReference>
<evidence type="ECO:0000313" key="2">
    <source>
        <dbReference type="Proteomes" id="UP000033934"/>
    </source>
</evidence>
<dbReference type="AlphaFoldDB" id="A0A0G0NND9"/>
<evidence type="ECO:0000313" key="1">
    <source>
        <dbReference type="EMBL" id="KKQ87424.1"/>
    </source>
</evidence>
<gene>
    <name evidence="1" type="ORF">UT11_C0053G0001</name>
</gene>
<organism evidence="1 2">
    <name type="scientific">Berkelbacteria bacterium GW2011_GWA2_38_9</name>
    <dbReference type="NCBI Taxonomy" id="1618334"/>
    <lineage>
        <taxon>Bacteria</taxon>
        <taxon>Candidatus Berkelbacteria</taxon>
    </lineage>
</organism>
<sequence>MYSIYKENAMGTFVFMRQMTRVERQILNGVEVNAILGIVRIPIRGSIKLVLGVSRTERGFVVKLAIHDAKNRIVELKESDFTLSGTRGRVDNGILSFRLPPSAKSFVIEAWTT</sequence>
<protein>
    <submittedName>
        <fullName evidence="1">Uncharacterized protein</fullName>
    </submittedName>
</protein>